<proteinExistence type="predicted"/>
<reference evidence="2" key="1">
    <citation type="submission" date="2016-08" db="EMBL/GenBank/DDBJ databases">
        <authorList>
            <person name="Seilhamer J.J."/>
        </authorList>
    </citation>
    <scope>NUCLEOTIDE SEQUENCE</scope>
    <source>
        <strain evidence="2">86-1</strain>
    </source>
</reference>
<evidence type="ECO:0000313" key="2">
    <source>
        <dbReference type="EMBL" id="SCM72363.1"/>
    </source>
</evidence>
<accession>A0A212L473</accession>
<keyword evidence="1" id="KW-0812">Transmembrane</keyword>
<dbReference type="EMBL" id="FMJC01000002">
    <property type="protein sequence ID" value="SCM72363.1"/>
    <property type="molecule type" value="Genomic_DNA"/>
</dbReference>
<protein>
    <recommendedName>
        <fullName evidence="3">Holin-X, holin superfamily III</fullName>
    </recommendedName>
</protein>
<feature type="transmembrane region" description="Helical" evidence="1">
    <location>
        <begin position="37"/>
        <end position="59"/>
    </location>
</feature>
<keyword evidence="1" id="KW-0472">Membrane</keyword>
<keyword evidence="1" id="KW-1133">Transmembrane helix</keyword>
<evidence type="ECO:0000256" key="1">
    <source>
        <dbReference type="SAM" id="Phobius"/>
    </source>
</evidence>
<feature type="transmembrane region" description="Helical" evidence="1">
    <location>
        <begin position="65"/>
        <end position="89"/>
    </location>
</feature>
<dbReference type="AlphaFoldDB" id="A0A212L473"/>
<name>A0A212L473_9BACT</name>
<evidence type="ECO:0008006" key="3">
    <source>
        <dbReference type="Google" id="ProtNLM"/>
    </source>
</evidence>
<gene>
    <name evidence="2" type="ORF">KL86DES1_20559</name>
</gene>
<sequence>MISGVNGLTEIVIRFFDLLEAEGRQLQRSALLTVRMAVLLVLGLIFGAVAVFFLVAALYQALVVILHPAWVLCIMGLVCAGIAGGLLWLSLPRKKQVQ</sequence>
<organism evidence="2">
    <name type="scientific">uncultured Desulfovibrio sp</name>
    <dbReference type="NCBI Taxonomy" id="167968"/>
    <lineage>
        <taxon>Bacteria</taxon>
        <taxon>Pseudomonadati</taxon>
        <taxon>Thermodesulfobacteriota</taxon>
        <taxon>Desulfovibrionia</taxon>
        <taxon>Desulfovibrionales</taxon>
        <taxon>Desulfovibrionaceae</taxon>
        <taxon>Desulfovibrio</taxon>
        <taxon>environmental samples</taxon>
    </lineage>
</organism>